<dbReference type="Proteomes" id="UP001437256">
    <property type="component" value="Unassembled WGS sequence"/>
</dbReference>
<protein>
    <submittedName>
        <fullName evidence="2">Uncharacterized protein</fullName>
    </submittedName>
</protein>
<proteinExistence type="predicted"/>
<reference evidence="2 3" key="1">
    <citation type="submission" date="2024-05" db="EMBL/GenBank/DDBJ databases">
        <title>A draft genome resource for the thread blight pathogen Marasmius tenuissimus strain MS-2.</title>
        <authorList>
            <person name="Yulfo-Soto G.E."/>
            <person name="Baruah I.K."/>
            <person name="Amoako-Attah I."/>
            <person name="Bukari Y."/>
            <person name="Meinhardt L.W."/>
            <person name="Bailey B.A."/>
            <person name="Cohen S.P."/>
        </authorList>
    </citation>
    <scope>NUCLEOTIDE SEQUENCE [LARGE SCALE GENOMIC DNA]</scope>
    <source>
        <strain evidence="2 3">MS-2</strain>
    </source>
</reference>
<feature type="chain" id="PRO_5045280369" evidence="1">
    <location>
        <begin position="18"/>
        <end position="107"/>
    </location>
</feature>
<accession>A0ABR2ZFM5</accession>
<keyword evidence="3" id="KW-1185">Reference proteome</keyword>
<dbReference type="EMBL" id="JBBXMP010000175">
    <property type="protein sequence ID" value="KAL0060452.1"/>
    <property type="molecule type" value="Genomic_DNA"/>
</dbReference>
<evidence type="ECO:0000313" key="2">
    <source>
        <dbReference type="EMBL" id="KAL0060452.1"/>
    </source>
</evidence>
<gene>
    <name evidence="2" type="ORF">AAF712_012735</name>
</gene>
<keyword evidence="1" id="KW-0732">Signal</keyword>
<feature type="signal peptide" evidence="1">
    <location>
        <begin position="1"/>
        <end position="17"/>
    </location>
</feature>
<name>A0ABR2ZFM5_9AGAR</name>
<evidence type="ECO:0000256" key="1">
    <source>
        <dbReference type="SAM" id="SignalP"/>
    </source>
</evidence>
<comment type="caution">
    <text evidence="2">The sequence shown here is derived from an EMBL/GenBank/DDBJ whole genome shotgun (WGS) entry which is preliminary data.</text>
</comment>
<organism evidence="2 3">
    <name type="scientific">Marasmius tenuissimus</name>
    <dbReference type="NCBI Taxonomy" id="585030"/>
    <lineage>
        <taxon>Eukaryota</taxon>
        <taxon>Fungi</taxon>
        <taxon>Dikarya</taxon>
        <taxon>Basidiomycota</taxon>
        <taxon>Agaricomycotina</taxon>
        <taxon>Agaricomycetes</taxon>
        <taxon>Agaricomycetidae</taxon>
        <taxon>Agaricales</taxon>
        <taxon>Marasmiineae</taxon>
        <taxon>Marasmiaceae</taxon>
        <taxon>Marasmius</taxon>
    </lineage>
</organism>
<dbReference type="Gene3D" id="2.60.40.2970">
    <property type="match status" value="1"/>
</dbReference>
<sequence>MFCALVILGASLSACSVTKLLSVSNSAPAGSSDFTGLEVVTTIINTGDETFKLLNHPMSVLSKWTTDSFEVNSANGAALDSIGLHVRYDPGFDIKSNDEIKFTVLAP</sequence>
<evidence type="ECO:0000313" key="3">
    <source>
        <dbReference type="Proteomes" id="UP001437256"/>
    </source>
</evidence>